<protein>
    <submittedName>
        <fullName evidence="1">Uncharacterized protein</fullName>
    </submittedName>
</protein>
<sequence length="124" mass="13956">MGHLSRLAILFSLCCPNDTCLHTIVLNFKNSLLGSNTVNVFYAVAGRRGYQSRTLPFLHVISQSFSAKIEQTWHRLIVTIDLRQASIAPFLPPHATPPIVVRRSGARKPRIIKVAAHRKLAYRQ</sequence>
<gene>
    <name evidence="1" type="ORF">IW261DRAFT_453444</name>
</gene>
<keyword evidence="2" id="KW-1185">Reference proteome</keyword>
<comment type="caution">
    <text evidence="1">The sequence shown here is derived from an EMBL/GenBank/DDBJ whole genome shotgun (WGS) entry which is preliminary data.</text>
</comment>
<organism evidence="1 2">
    <name type="scientific">Armillaria novae-zelandiae</name>
    <dbReference type="NCBI Taxonomy" id="153914"/>
    <lineage>
        <taxon>Eukaryota</taxon>
        <taxon>Fungi</taxon>
        <taxon>Dikarya</taxon>
        <taxon>Basidiomycota</taxon>
        <taxon>Agaricomycotina</taxon>
        <taxon>Agaricomycetes</taxon>
        <taxon>Agaricomycetidae</taxon>
        <taxon>Agaricales</taxon>
        <taxon>Marasmiineae</taxon>
        <taxon>Physalacriaceae</taxon>
        <taxon>Armillaria</taxon>
    </lineage>
</organism>
<evidence type="ECO:0000313" key="2">
    <source>
        <dbReference type="Proteomes" id="UP001175227"/>
    </source>
</evidence>
<dbReference type="Proteomes" id="UP001175227">
    <property type="component" value="Unassembled WGS sequence"/>
</dbReference>
<name>A0AA39P1U2_9AGAR</name>
<evidence type="ECO:0000313" key="1">
    <source>
        <dbReference type="EMBL" id="KAK0475715.1"/>
    </source>
</evidence>
<accession>A0AA39P1U2</accession>
<proteinExistence type="predicted"/>
<dbReference type="AlphaFoldDB" id="A0AA39P1U2"/>
<dbReference type="EMBL" id="JAUEPR010000022">
    <property type="protein sequence ID" value="KAK0475715.1"/>
    <property type="molecule type" value="Genomic_DNA"/>
</dbReference>
<reference evidence="1" key="1">
    <citation type="submission" date="2023-06" db="EMBL/GenBank/DDBJ databases">
        <authorList>
            <consortium name="Lawrence Berkeley National Laboratory"/>
            <person name="Ahrendt S."/>
            <person name="Sahu N."/>
            <person name="Indic B."/>
            <person name="Wong-Bajracharya J."/>
            <person name="Merenyi Z."/>
            <person name="Ke H.-M."/>
            <person name="Monk M."/>
            <person name="Kocsube S."/>
            <person name="Drula E."/>
            <person name="Lipzen A."/>
            <person name="Balint B."/>
            <person name="Henrissat B."/>
            <person name="Andreopoulos B."/>
            <person name="Martin F.M."/>
            <person name="Harder C.B."/>
            <person name="Rigling D."/>
            <person name="Ford K.L."/>
            <person name="Foster G.D."/>
            <person name="Pangilinan J."/>
            <person name="Papanicolaou A."/>
            <person name="Barry K."/>
            <person name="LaButti K."/>
            <person name="Viragh M."/>
            <person name="Koriabine M."/>
            <person name="Yan M."/>
            <person name="Riley R."/>
            <person name="Champramary S."/>
            <person name="Plett K.L."/>
            <person name="Tsai I.J."/>
            <person name="Slot J."/>
            <person name="Sipos G."/>
            <person name="Plett J."/>
            <person name="Nagy L.G."/>
            <person name="Grigoriev I.V."/>
        </authorList>
    </citation>
    <scope>NUCLEOTIDE SEQUENCE</scope>
    <source>
        <strain evidence="1">ICMP 16352</strain>
    </source>
</reference>